<protein>
    <submittedName>
        <fullName evidence="1">Uncharacterized protein</fullName>
    </submittedName>
</protein>
<gene>
    <name evidence="1" type="ORF">TICRE_22220</name>
</gene>
<evidence type="ECO:0000313" key="1">
    <source>
        <dbReference type="EMBL" id="OLS01845.1"/>
    </source>
</evidence>
<sequence>MNTANYEGLKKIELDVTKKLFKYIYNNVNLNKVMEELDGEYSYFYDTENNIAFNIWLSLDYIHKDGKTFTEKFLEEKSNSLSKKEKKILEERKDSYVSLFEIIKYDKDYVRVKDVLTQKDFSLLEPELPNIIKEGEYVFSRIGKSLDNYNFIGDINYLPLSSKHDFIKDVLRDFNLTRRDYRGLTMKDYLKRFGLNLYKIYDETIFNLIEKEGDLEFYRISEYDEFDEFENYLNLKINENEVLEHINNLSNIVESYFIDNDKAIEDLPHINLKRFFIWSIEDGFIGVKRELISYIKTLKLYFEFLSKKDNSFKSQYEKILKISETPFKYIKKINSYEKSFNIDINLSYYISDMLNSDSLKLLRDFDIFLIYIEGKTLDLTLKKSYIKRDDLLQINNHLESRTKIISKAPNQRDFININFFYHLALELEILTIDNNKLYFNKKAMDYLLLEDSEKYILLFEYLSTKGFVLNVLNFKKDFSKKEKNDFLNKLALMNPSKKYSHKYFSLEGKNHFFSYGRYFKLLGLMDYSIYEENFIKITTLGKKLTNYVLQDKDLGSKTNLINLKDFIN</sequence>
<name>A0A1U7M3J0_TISCR</name>
<dbReference type="AlphaFoldDB" id="A0A1U7M3J0"/>
<proteinExistence type="predicted"/>
<comment type="caution">
    <text evidence="1">The sequence shown here is derived from an EMBL/GenBank/DDBJ whole genome shotgun (WGS) entry which is preliminary data.</text>
</comment>
<organism evidence="1 2">
    <name type="scientific">Tissierella creatinophila DSM 6911</name>
    <dbReference type="NCBI Taxonomy" id="1123403"/>
    <lineage>
        <taxon>Bacteria</taxon>
        <taxon>Bacillati</taxon>
        <taxon>Bacillota</taxon>
        <taxon>Tissierellia</taxon>
        <taxon>Tissierellales</taxon>
        <taxon>Tissierellaceae</taxon>
        <taxon>Tissierella</taxon>
    </lineage>
</organism>
<dbReference type="Proteomes" id="UP000186112">
    <property type="component" value="Unassembled WGS sequence"/>
</dbReference>
<evidence type="ECO:0000313" key="2">
    <source>
        <dbReference type="Proteomes" id="UP000186112"/>
    </source>
</evidence>
<dbReference type="EMBL" id="LTDM01000059">
    <property type="protein sequence ID" value="OLS01845.1"/>
    <property type="molecule type" value="Genomic_DNA"/>
</dbReference>
<dbReference type="RefSeq" id="WP_075728038.1">
    <property type="nucleotide sequence ID" value="NZ_LTDM01000059.1"/>
</dbReference>
<dbReference type="OrthoDB" id="1704947at2"/>
<keyword evidence="2" id="KW-1185">Reference proteome</keyword>
<reference evidence="1 2" key="1">
    <citation type="submission" date="2016-02" db="EMBL/GenBank/DDBJ databases">
        <title>Genome sequence of Tissierella creatinophila DSM 6911.</title>
        <authorList>
            <person name="Poehlein A."/>
            <person name="Daniel R."/>
        </authorList>
    </citation>
    <scope>NUCLEOTIDE SEQUENCE [LARGE SCALE GENOMIC DNA]</scope>
    <source>
        <strain evidence="1 2">DSM 6911</strain>
    </source>
</reference>
<accession>A0A1U7M3J0</accession>